<dbReference type="HOGENOM" id="CLU_2154747_0_0_7"/>
<gene>
    <name evidence="1" type="ordered locus">Gbem_4076</name>
</gene>
<dbReference type="Proteomes" id="UP000008825">
    <property type="component" value="Chromosome"/>
</dbReference>
<organism evidence="1 2">
    <name type="scientific">Citrifermentans bemidjiense (strain ATCC BAA-1014 / DSM 16622 / JCM 12645 / Bem)</name>
    <name type="common">Geobacter bemidjiensis</name>
    <dbReference type="NCBI Taxonomy" id="404380"/>
    <lineage>
        <taxon>Bacteria</taxon>
        <taxon>Pseudomonadati</taxon>
        <taxon>Thermodesulfobacteriota</taxon>
        <taxon>Desulfuromonadia</taxon>
        <taxon>Geobacterales</taxon>
        <taxon>Geobacteraceae</taxon>
        <taxon>Citrifermentans</taxon>
    </lineage>
</organism>
<accession>E1P684</accession>
<proteinExistence type="predicted"/>
<dbReference type="KEGG" id="gbm:Gbem_4076"/>
<evidence type="ECO:0000313" key="2">
    <source>
        <dbReference type="Proteomes" id="UP000008825"/>
    </source>
</evidence>
<dbReference type="RefSeq" id="WP_012529583.1">
    <property type="nucleotide sequence ID" value="NC_011146.1"/>
</dbReference>
<reference evidence="1 2" key="1">
    <citation type="submission" date="2008-07" db="EMBL/GenBank/DDBJ databases">
        <title>Complete sequence of Geobacter bemidjiensis BEM.</title>
        <authorList>
            <consortium name="US DOE Joint Genome Institute"/>
            <person name="Lucas S."/>
            <person name="Copeland A."/>
            <person name="Lapidus A."/>
            <person name="Glavina del Rio T."/>
            <person name="Dalin E."/>
            <person name="Tice H."/>
            <person name="Bruce D."/>
            <person name="Goodwin L."/>
            <person name="Pitluck S."/>
            <person name="Kiss H."/>
            <person name="Brettin T."/>
            <person name="Detter J.C."/>
            <person name="Han C."/>
            <person name="Kuske C.R."/>
            <person name="Schmutz J."/>
            <person name="Larimer F."/>
            <person name="Land M."/>
            <person name="Hauser L."/>
            <person name="Kyrpides N."/>
            <person name="Lykidis A."/>
            <person name="Lovley D."/>
            <person name="Richardson P."/>
        </authorList>
    </citation>
    <scope>NUCLEOTIDE SEQUENCE [LARGE SCALE GENOMIC DNA]</scope>
    <source>
        <strain evidence="2">ATCC BAA-1014 / DSM 16622 / JCM 12645 / Bem</strain>
    </source>
</reference>
<name>E1P684_CITBB</name>
<reference evidence="1 2" key="2">
    <citation type="journal article" date="2010" name="BMC Genomics">
        <title>The genome of Geobacter bemidjiensis, exemplar for the subsurface clade of Geobacter species that predominate in Fe(III)-reducing subsurface environments.</title>
        <authorList>
            <person name="Aklujkar M."/>
            <person name="Young N.D."/>
            <person name="Holmes D."/>
            <person name="Chavan M."/>
            <person name="Risso C."/>
            <person name="Kiss H.E."/>
            <person name="Han C.S."/>
            <person name="Land M.L."/>
            <person name="Lovley D.R."/>
        </authorList>
    </citation>
    <scope>NUCLEOTIDE SEQUENCE [LARGE SCALE GENOMIC DNA]</scope>
    <source>
        <strain evidence="2">ATCC BAA-1014 / DSM 16622 / JCM 12645 / Bem</strain>
    </source>
</reference>
<sequence length="111" mass="12233">MELHKQQIMRTLLKKITAVALTASAALLLLGSIALVAPLDVSAAEKQYLPSAPANPTIHQVYYDTTVKREYIYNGQEWVPHDASINGYILKKYKKPNTPQNNPTAAGNSLQ</sequence>
<dbReference type="STRING" id="404380.Gbem_4076"/>
<evidence type="ECO:0000313" key="1">
    <source>
        <dbReference type="EMBL" id="ADO00779.1"/>
    </source>
</evidence>
<dbReference type="EMBL" id="CP001124">
    <property type="protein sequence ID" value="ADO00779.1"/>
    <property type="molecule type" value="Genomic_DNA"/>
</dbReference>
<dbReference type="OrthoDB" id="9808953at2"/>
<keyword evidence="2" id="KW-1185">Reference proteome</keyword>
<dbReference type="AlphaFoldDB" id="E1P684"/>
<protein>
    <submittedName>
        <fullName evidence="1">Uncharacterized protein</fullName>
    </submittedName>
</protein>